<dbReference type="AlphaFoldDB" id="A0A178HZD4"/>
<feature type="transmembrane region" description="Helical" evidence="7">
    <location>
        <begin position="403"/>
        <end position="426"/>
    </location>
</feature>
<dbReference type="PANTHER" id="PTHR43507:SF1">
    <property type="entry name" value="NADH-UBIQUINONE OXIDOREDUCTASE CHAIN 4"/>
    <property type="match status" value="1"/>
</dbReference>
<feature type="transmembrane region" description="Helical" evidence="7">
    <location>
        <begin position="166"/>
        <end position="188"/>
    </location>
</feature>
<feature type="transmembrane region" description="Helical" evidence="7">
    <location>
        <begin position="113"/>
        <end position="131"/>
    </location>
</feature>
<comment type="similarity">
    <text evidence="2">Belongs to the complex I subunit 4 family.</text>
</comment>
<dbReference type="InterPro" id="IPR001750">
    <property type="entry name" value="ND/Mrp_TM"/>
</dbReference>
<keyword evidence="3 6" id="KW-0812">Transmembrane</keyword>
<dbReference type="NCBIfam" id="NF004501">
    <property type="entry name" value="PRK05846.1-5"/>
    <property type="match status" value="1"/>
</dbReference>
<feature type="transmembrane region" description="Helical" evidence="7">
    <location>
        <begin position="328"/>
        <end position="349"/>
    </location>
</feature>
<dbReference type="NCBIfam" id="NF004499">
    <property type="entry name" value="PRK05846.1-3"/>
    <property type="match status" value="1"/>
</dbReference>
<dbReference type="EMBL" id="LVVY01000085">
    <property type="protein sequence ID" value="OAM77434.1"/>
    <property type="molecule type" value="Genomic_DNA"/>
</dbReference>
<evidence type="ECO:0000256" key="3">
    <source>
        <dbReference type="ARBA" id="ARBA00022692"/>
    </source>
</evidence>
<feature type="transmembrane region" description="Helical" evidence="7">
    <location>
        <begin position="447"/>
        <end position="466"/>
    </location>
</feature>
<dbReference type="STRING" id="1770058.A3840_10205"/>
<name>A0A178HZD4_9HYPH</name>
<evidence type="ECO:0000256" key="6">
    <source>
        <dbReference type="RuleBase" id="RU000320"/>
    </source>
</evidence>
<dbReference type="Proteomes" id="UP000078389">
    <property type="component" value="Unassembled WGS sequence"/>
</dbReference>
<dbReference type="GO" id="GO:0015990">
    <property type="term" value="P:electron transport coupled proton transport"/>
    <property type="evidence" value="ECO:0007669"/>
    <property type="project" value="TreeGrafter"/>
</dbReference>
<dbReference type="NCBIfam" id="TIGR01972">
    <property type="entry name" value="NDH_I_M"/>
    <property type="match status" value="1"/>
</dbReference>
<dbReference type="OrthoDB" id="9768329at2"/>
<dbReference type="GO" id="GO:0042773">
    <property type="term" value="P:ATP synthesis coupled electron transport"/>
    <property type="evidence" value="ECO:0007669"/>
    <property type="project" value="InterPro"/>
</dbReference>
<dbReference type="GO" id="GO:0016020">
    <property type="term" value="C:membrane"/>
    <property type="evidence" value="ECO:0007669"/>
    <property type="project" value="UniProtKB-SubCell"/>
</dbReference>
<feature type="transmembrane region" description="Helical" evidence="7">
    <location>
        <begin position="239"/>
        <end position="260"/>
    </location>
</feature>
<comment type="subcellular location">
    <subcellularLocation>
        <location evidence="1">Endomembrane system</location>
        <topology evidence="1">Multi-pass membrane protein</topology>
    </subcellularLocation>
    <subcellularLocation>
        <location evidence="6">Membrane</location>
        <topology evidence="6">Multi-pass membrane protein</topology>
    </subcellularLocation>
</comment>
<proteinExistence type="inferred from homology"/>
<evidence type="ECO:0000313" key="10">
    <source>
        <dbReference type="Proteomes" id="UP000078389"/>
    </source>
</evidence>
<feature type="transmembrane region" description="Helical" evidence="7">
    <location>
        <begin position="208"/>
        <end position="227"/>
    </location>
</feature>
<evidence type="ECO:0000256" key="7">
    <source>
        <dbReference type="SAM" id="Phobius"/>
    </source>
</evidence>
<feature type="transmembrane region" description="Helical" evidence="7">
    <location>
        <begin position="272"/>
        <end position="293"/>
    </location>
</feature>
<accession>A0A178HZD4</accession>
<dbReference type="GO" id="GO:0003954">
    <property type="term" value="F:NADH dehydrogenase activity"/>
    <property type="evidence" value="ECO:0007669"/>
    <property type="project" value="TreeGrafter"/>
</dbReference>
<evidence type="ECO:0000256" key="4">
    <source>
        <dbReference type="ARBA" id="ARBA00022989"/>
    </source>
</evidence>
<dbReference type="Pfam" id="PF00361">
    <property type="entry name" value="Proton_antipo_M"/>
    <property type="match status" value="1"/>
</dbReference>
<dbReference type="GO" id="GO:0012505">
    <property type="term" value="C:endomembrane system"/>
    <property type="evidence" value="ECO:0007669"/>
    <property type="project" value="UniProtKB-SubCell"/>
</dbReference>
<feature type="transmembrane region" description="Helical" evidence="7">
    <location>
        <begin position="370"/>
        <end position="391"/>
    </location>
</feature>
<dbReference type="RefSeq" id="WP_067455800.1">
    <property type="nucleotide sequence ID" value="NZ_LVVY01000085.1"/>
</dbReference>
<keyword evidence="5 7" id="KW-0472">Membrane</keyword>
<feature type="transmembrane region" description="Helical" evidence="7">
    <location>
        <begin position="36"/>
        <end position="55"/>
    </location>
</feature>
<keyword evidence="10" id="KW-1185">Reference proteome</keyword>
<reference evidence="9 10" key="1">
    <citation type="submission" date="2016-03" db="EMBL/GenBank/DDBJ databases">
        <title>Genome sequencing of Devosia sp. S37.</title>
        <authorList>
            <person name="Mohd Nor M."/>
        </authorList>
    </citation>
    <scope>NUCLEOTIDE SEQUENCE [LARGE SCALE GENOMIC DNA]</scope>
    <source>
        <strain evidence="9 10">S37</strain>
    </source>
</reference>
<comment type="caution">
    <text evidence="9">The sequence shown here is derived from an EMBL/GenBank/DDBJ whole genome shotgun (WGS) entry which is preliminary data.</text>
</comment>
<organism evidence="9 10">
    <name type="scientific">Devosia elaeis</name>
    <dbReference type="NCBI Taxonomy" id="1770058"/>
    <lineage>
        <taxon>Bacteria</taxon>
        <taxon>Pseudomonadati</taxon>
        <taxon>Pseudomonadota</taxon>
        <taxon>Alphaproteobacteria</taxon>
        <taxon>Hyphomicrobiales</taxon>
        <taxon>Devosiaceae</taxon>
        <taxon>Devosia</taxon>
    </lineage>
</organism>
<protein>
    <submittedName>
        <fullName evidence="9">NADH-quinone oxidoreductase subunit M</fullName>
    </submittedName>
</protein>
<dbReference type="InterPro" id="IPR010227">
    <property type="entry name" value="NADH_Q_OxRdtase_chainM/4"/>
</dbReference>
<gene>
    <name evidence="9" type="ORF">A3840_10205</name>
</gene>
<sequence>MTFDNSILSLVTWLPLLGAVLLLATPKTAIGAIRWISLATTLVVFALSLALWNAFDASNAGFQFVVNMPWIGDSIGYRVGVDGISVLFVVLTALLMPAVVLASWDVDMRLKEYMIVFLVLETLMIGVFTTLDLAMFYVFFEGTLLPMFLIIGIWGGSARIQAAYKFFFYTFVGSVLMLLAMMAMYWDAGTTDIARLLTHDFPVGMQPWLWLAFFASLAVKMPMWPFHRWLPEAHVQAPTAGSVILAAILLKLGGYGFLRFSLPMFPEASANFANFVFLLSVAAIILTSLVALVQTDIKKLIAYSSVAHMGFVTMGIFAGNALGIQGAMFQMISHGIVSGALFLCVGVIYDRMHTREISAYGGLVERMPQYAFAFMVFTMANVGLPGTSGFVGEFLTMMGVFQVNTWVAFGAAFGVILSAGYALWLYRRVIFGALTKDSLKSILDLNLREKIVIYPLIVLTIVFGFYPAPILDTTAAAVDNLVTQYSTAIGRDPAVDLADQRIQLEYAAPTGEAQPAAAPASH</sequence>
<feature type="transmembrane region" description="Helical" evidence="7">
    <location>
        <begin position="75"/>
        <end position="101"/>
    </location>
</feature>
<feature type="domain" description="NADH:quinone oxidoreductase/Mrp antiporter transmembrane" evidence="8">
    <location>
        <begin position="132"/>
        <end position="416"/>
    </location>
</feature>
<evidence type="ECO:0000313" key="9">
    <source>
        <dbReference type="EMBL" id="OAM77434.1"/>
    </source>
</evidence>
<evidence type="ECO:0000256" key="2">
    <source>
        <dbReference type="ARBA" id="ARBA00009025"/>
    </source>
</evidence>
<dbReference type="GO" id="GO:0008137">
    <property type="term" value="F:NADH dehydrogenase (ubiquinone) activity"/>
    <property type="evidence" value="ECO:0007669"/>
    <property type="project" value="InterPro"/>
</dbReference>
<evidence type="ECO:0000256" key="1">
    <source>
        <dbReference type="ARBA" id="ARBA00004127"/>
    </source>
</evidence>
<dbReference type="InterPro" id="IPR003918">
    <property type="entry name" value="NADH_UbQ_OxRdtase"/>
</dbReference>
<dbReference type="PRINTS" id="PR01437">
    <property type="entry name" value="NUOXDRDTASE4"/>
</dbReference>
<evidence type="ECO:0000259" key="8">
    <source>
        <dbReference type="Pfam" id="PF00361"/>
    </source>
</evidence>
<evidence type="ECO:0000256" key="5">
    <source>
        <dbReference type="ARBA" id="ARBA00023136"/>
    </source>
</evidence>
<dbReference type="PANTHER" id="PTHR43507">
    <property type="entry name" value="NADH-UBIQUINONE OXIDOREDUCTASE CHAIN 4"/>
    <property type="match status" value="1"/>
</dbReference>
<feature type="transmembrane region" description="Helical" evidence="7">
    <location>
        <begin position="137"/>
        <end position="154"/>
    </location>
</feature>
<keyword evidence="4 7" id="KW-1133">Transmembrane helix</keyword>
<dbReference type="GO" id="GO:0048039">
    <property type="term" value="F:ubiquinone binding"/>
    <property type="evidence" value="ECO:0007669"/>
    <property type="project" value="TreeGrafter"/>
</dbReference>
<feature type="transmembrane region" description="Helical" evidence="7">
    <location>
        <begin position="300"/>
        <end position="322"/>
    </location>
</feature>
<feature type="transmembrane region" description="Helical" evidence="7">
    <location>
        <begin position="6"/>
        <end position="24"/>
    </location>
</feature>